<dbReference type="PANTHER" id="PTHR42852">
    <property type="entry name" value="THIOL:DISULFIDE INTERCHANGE PROTEIN DSBE"/>
    <property type="match status" value="1"/>
</dbReference>
<proteinExistence type="predicted"/>
<dbReference type="Proteomes" id="UP000034954">
    <property type="component" value="Unassembled WGS sequence"/>
</dbReference>
<accession>A0A0M2UVA1</accession>
<dbReference type="CDD" id="cd02966">
    <property type="entry name" value="TlpA_like_family"/>
    <property type="match status" value="1"/>
</dbReference>
<reference evidence="3 4" key="1">
    <citation type="journal article" date="2013" name="BMC Microbiol.">
        <title>Identification of the type II cytochrome c maturation pathway in anammox bacteria by comparative genomics.</title>
        <authorList>
            <person name="Ferousi C."/>
            <person name="Speth D.R."/>
            <person name="Reimann J."/>
            <person name="Op den Camp H.J."/>
            <person name="Allen J.W."/>
            <person name="Keltjens J.T."/>
            <person name="Jetten M.S."/>
        </authorList>
    </citation>
    <scope>NUCLEOTIDE SEQUENCE [LARGE SCALE GENOMIC DNA]</scope>
    <source>
        <strain evidence="3">RU1</strain>
    </source>
</reference>
<dbReference type="Gene3D" id="3.40.30.10">
    <property type="entry name" value="Glutaredoxin"/>
    <property type="match status" value="1"/>
</dbReference>
<dbReference type="InterPro" id="IPR050553">
    <property type="entry name" value="Thioredoxin_ResA/DsbE_sf"/>
</dbReference>
<dbReference type="Pfam" id="PF00578">
    <property type="entry name" value="AhpC-TSA"/>
    <property type="match status" value="1"/>
</dbReference>
<evidence type="ECO:0000313" key="4">
    <source>
        <dbReference type="Proteomes" id="UP000034954"/>
    </source>
</evidence>
<dbReference type="InterPro" id="IPR019734">
    <property type="entry name" value="TPR_rpt"/>
</dbReference>
<dbReference type="InterPro" id="IPR036249">
    <property type="entry name" value="Thioredoxin-like_sf"/>
</dbReference>
<dbReference type="SUPFAM" id="SSF48452">
    <property type="entry name" value="TPR-like"/>
    <property type="match status" value="1"/>
</dbReference>
<evidence type="ECO:0000256" key="1">
    <source>
        <dbReference type="PROSITE-ProRule" id="PRU00339"/>
    </source>
</evidence>
<protein>
    <submittedName>
        <fullName evidence="3">Thioredoxin</fullName>
    </submittedName>
</protein>
<organism evidence="3 4">
    <name type="scientific">Candidatus Brocadia fulgida</name>
    <dbReference type="NCBI Taxonomy" id="380242"/>
    <lineage>
        <taxon>Bacteria</taxon>
        <taxon>Pseudomonadati</taxon>
        <taxon>Planctomycetota</taxon>
        <taxon>Candidatus Brocadiia</taxon>
        <taxon>Candidatus Brocadiales</taxon>
        <taxon>Candidatus Brocadiaceae</taxon>
        <taxon>Candidatus Brocadia</taxon>
    </lineage>
</organism>
<dbReference type="InterPro" id="IPR000866">
    <property type="entry name" value="AhpC/TSA"/>
</dbReference>
<dbReference type="GO" id="GO:0006950">
    <property type="term" value="P:response to stress"/>
    <property type="evidence" value="ECO:0007669"/>
    <property type="project" value="UniProtKB-ARBA"/>
</dbReference>
<dbReference type="AlphaFoldDB" id="A0A0M2UVA1"/>
<dbReference type="SMART" id="SM00028">
    <property type="entry name" value="TPR"/>
    <property type="match status" value="2"/>
</dbReference>
<comment type="caution">
    <text evidence="3">The sequence shown here is derived from an EMBL/GenBank/DDBJ whole genome shotgun (WGS) entry which is preliminary data.</text>
</comment>
<dbReference type="PANTHER" id="PTHR42852:SF13">
    <property type="entry name" value="PROTEIN DIPZ"/>
    <property type="match status" value="1"/>
</dbReference>
<dbReference type="SUPFAM" id="SSF52833">
    <property type="entry name" value="Thioredoxin-like"/>
    <property type="match status" value="1"/>
</dbReference>
<dbReference type="PROSITE" id="PS51352">
    <property type="entry name" value="THIOREDOXIN_2"/>
    <property type="match status" value="1"/>
</dbReference>
<feature type="repeat" description="TPR" evidence="1">
    <location>
        <begin position="85"/>
        <end position="118"/>
    </location>
</feature>
<keyword evidence="1" id="KW-0802">TPR repeat</keyword>
<feature type="domain" description="Thioredoxin" evidence="2">
    <location>
        <begin position="168"/>
        <end position="310"/>
    </location>
</feature>
<dbReference type="GO" id="GO:0016491">
    <property type="term" value="F:oxidoreductase activity"/>
    <property type="evidence" value="ECO:0007669"/>
    <property type="project" value="InterPro"/>
</dbReference>
<dbReference type="InterPro" id="IPR013766">
    <property type="entry name" value="Thioredoxin_domain"/>
</dbReference>
<name>A0A0M2UVA1_9BACT</name>
<dbReference type="EMBL" id="LAQJ01000160">
    <property type="protein sequence ID" value="KKO19742.1"/>
    <property type="molecule type" value="Genomic_DNA"/>
</dbReference>
<gene>
    <name evidence="3" type="ORF">BROFUL_01543</name>
</gene>
<dbReference type="InterPro" id="IPR011990">
    <property type="entry name" value="TPR-like_helical_dom_sf"/>
</dbReference>
<keyword evidence="4" id="KW-1185">Reference proteome</keyword>
<dbReference type="Gene3D" id="1.25.40.10">
    <property type="entry name" value="Tetratricopeptide repeat domain"/>
    <property type="match status" value="1"/>
</dbReference>
<evidence type="ECO:0000313" key="3">
    <source>
        <dbReference type="EMBL" id="KKO19742.1"/>
    </source>
</evidence>
<dbReference type="PROSITE" id="PS50005">
    <property type="entry name" value="TPR"/>
    <property type="match status" value="1"/>
</dbReference>
<evidence type="ECO:0000259" key="2">
    <source>
        <dbReference type="PROSITE" id="PS51352"/>
    </source>
</evidence>
<sequence length="315" mass="36046">MVIMRKRTRLIFSALTSVFLLWAGYTVNAGSLKHDPNAEKQLEIIRKKLGSLTEMKIKDAKKYYEESMKDLRTLIDTYDKTEEALEAQFYLGAVYHEMNNYKDAVTCFDAVLKQGTIDKNFKARTLYFKAKALIGQGNITAAKETISELRLIEPRAADSFGHELGGMVRLGMDAPLFNVMDFQGNTVDLSKYKGGIVILHFWATWADTCIQEFPKFKKMYGAFKNKSVQFIGISLDDDIEDLKGFAKQESIDWPQIFDGKRWKGMIPSLYNIHMLPTIVVLDQEQKVRYIGMETENVSQIVTNLLSQSKDLPLFR</sequence>
<dbReference type="GO" id="GO:0016209">
    <property type="term" value="F:antioxidant activity"/>
    <property type="evidence" value="ECO:0007669"/>
    <property type="project" value="InterPro"/>
</dbReference>